<accession>A0A3B0RDW6</accession>
<evidence type="ECO:0000256" key="6">
    <source>
        <dbReference type="ARBA" id="ARBA00023237"/>
    </source>
</evidence>
<evidence type="ECO:0000256" key="4">
    <source>
        <dbReference type="ARBA" id="ARBA00022692"/>
    </source>
</evidence>
<dbReference type="InterPro" id="IPR051906">
    <property type="entry name" value="TolC-like"/>
</dbReference>
<proteinExistence type="predicted"/>
<evidence type="ECO:0000256" key="2">
    <source>
        <dbReference type="ARBA" id="ARBA00022448"/>
    </source>
</evidence>
<reference evidence="7" key="1">
    <citation type="submission" date="2018-06" db="EMBL/GenBank/DDBJ databases">
        <authorList>
            <person name="Zhirakovskaya E."/>
        </authorList>
    </citation>
    <scope>NUCLEOTIDE SEQUENCE</scope>
</reference>
<keyword evidence="5" id="KW-0472">Membrane</keyword>
<gene>
    <name evidence="7" type="ORF">MNBD_BACTEROID02-519</name>
</gene>
<keyword evidence="4" id="KW-0812">Transmembrane</keyword>
<keyword evidence="7" id="KW-0449">Lipoprotein</keyword>
<evidence type="ECO:0000256" key="1">
    <source>
        <dbReference type="ARBA" id="ARBA00004442"/>
    </source>
</evidence>
<evidence type="ECO:0000313" key="7">
    <source>
        <dbReference type="EMBL" id="VAV86268.1"/>
    </source>
</evidence>
<evidence type="ECO:0000256" key="3">
    <source>
        <dbReference type="ARBA" id="ARBA00022452"/>
    </source>
</evidence>
<sequence>MISNNFFIKVNKDLLLGLIFMVLSISLFAQEKVQISLDEVKSKAKENNTDLKITQQDYAIAKANYEQTRAVILPKLNVSNTSSFTNNPLNAFGFKLLQKSVTIPDFDPGALNNPGQVENFNTRIELLQPLINVDGWKKRKASNLQLQAASLQSERAYDYLELEVIKTYMQLQLAYKSVRVMEKAKQTALENKKIAQNSLNLGLIQNADFLNVEVRLTEIENQLQYANSNIKNVSDYLAFLIGENNNIVYQPNSELSLNGLIFNESVALNKNRGDIQAIQFGVEAQEQMFKSSKLSFVPRANAFANYEWNDKEVFGFGANNYLFGLQLSWDIFGGYQNIGKIHYEKAQLEKANLNKNNYIEQSKLELNKTKRQLIDVKNNVTLSKLALDQSEEALRIKTNRFEQGLEKTADLLFVETQFQQKELDYSQAVFNYNYTLAYLNYLTK</sequence>
<dbReference type="PANTHER" id="PTHR30026">
    <property type="entry name" value="OUTER MEMBRANE PROTEIN TOLC"/>
    <property type="match status" value="1"/>
</dbReference>
<keyword evidence="3" id="KW-1134">Transmembrane beta strand</keyword>
<keyword evidence="6" id="KW-0998">Cell outer membrane</keyword>
<dbReference type="EMBL" id="UOEB01000315">
    <property type="protein sequence ID" value="VAV86268.1"/>
    <property type="molecule type" value="Genomic_DNA"/>
</dbReference>
<evidence type="ECO:0000256" key="5">
    <source>
        <dbReference type="ARBA" id="ARBA00023136"/>
    </source>
</evidence>
<dbReference type="PANTHER" id="PTHR30026:SF21">
    <property type="entry name" value="SLR1270 PROTEIN"/>
    <property type="match status" value="1"/>
</dbReference>
<dbReference type="Pfam" id="PF02321">
    <property type="entry name" value="OEP"/>
    <property type="match status" value="2"/>
</dbReference>
<keyword evidence="2" id="KW-0813">Transport</keyword>
<dbReference type="GO" id="GO:1990281">
    <property type="term" value="C:efflux pump complex"/>
    <property type="evidence" value="ECO:0007669"/>
    <property type="project" value="TreeGrafter"/>
</dbReference>
<comment type="subcellular location">
    <subcellularLocation>
        <location evidence="1">Cell outer membrane</location>
    </subcellularLocation>
</comment>
<dbReference type="GO" id="GO:0009279">
    <property type="term" value="C:cell outer membrane"/>
    <property type="evidence" value="ECO:0007669"/>
    <property type="project" value="UniProtKB-SubCell"/>
</dbReference>
<dbReference type="GO" id="GO:0015288">
    <property type="term" value="F:porin activity"/>
    <property type="evidence" value="ECO:0007669"/>
    <property type="project" value="TreeGrafter"/>
</dbReference>
<dbReference type="Gene3D" id="1.20.1600.10">
    <property type="entry name" value="Outer membrane efflux proteins (OEP)"/>
    <property type="match status" value="1"/>
</dbReference>
<dbReference type="AlphaFoldDB" id="A0A3B0RDW6"/>
<protein>
    <submittedName>
        <fullName evidence="7">Efflux transport system, outer membrane factor (OMF) lipoprotein</fullName>
    </submittedName>
</protein>
<name>A0A3B0RDW6_9ZZZZ</name>
<organism evidence="7">
    <name type="scientific">hydrothermal vent metagenome</name>
    <dbReference type="NCBI Taxonomy" id="652676"/>
    <lineage>
        <taxon>unclassified sequences</taxon>
        <taxon>metagenomes</taxon>
        <taxon>ecological metagenomes</taxon>
    </lineage>
</organism>
<dbReference type="SUPFAM" id="SSF56954">
    <property type="entry name" value="Outer membrane efflux proteins (OEP)"/>
    <property type="match status" value="1"/>
</dbReference>
<dbReference type="InterPro" id="IPR003423">
    <property type="entry name" value="OMP_efflux"/>
</dbReference>
<dbReference type="GO" id="GO:0015562">
    <property type="term" value="F:efflux transmembrane transporter activity"/>
    <property type="evidence" value="ECO:0007669"/>
    <property type="project" value="InterPro"/>
</dbReference>